<reference evidence="2" key="3">
    <citation type="submission" date="2023-07" db="EMBL/GenBank/DDBJ databases">
        <title>Description of Mycobacterium gordonae subsp. intergordonae subsp.nov. and Mycobacterium gordonae subsp. gordonae subsp. nov.</title>
        <authorList>
            <person name="Huang H."/>
        </authorList>
    </citation>
    <scope>NUCLEOTIDE SEQUENCE [LARGE SCALE GENOMIC DNA]</scope>
    <source>
        <strain evidence="2">24</strain>
    </source>
</reference>
<dbReference type="Proteomes" id="UP000510682">
    <property type="component" value="Chromosome"/>
</dbReference>
<name>A0A7D6E1H5_9MYCO</name>
<protein>
    <submittedName>
        <fullName evidence="1">DUF4267 domain-containing protein</fullName>
    </submittedName>
</protein>
<proteinExistence type="predicted"/>
<organism evidence="1 2">
    <name type="scientific">Mycobacterium vicinigordonae</name>
    <dbReference type="NCBI Taxonomy" id="1719132"/>
    <lineage>
        <taxon>Bacteria</taxon>
        <taxon>Bacillati</taxon>
        <taxon>Actinomycetota</taxon>
        <taxon>Actinomycetes</taxon>
        <taxon>Mycobacteriales</taxon>
        <taxon>Mycobacteriaceae</taxon>
        <taxon>Mycobacterium</taxon>
    </lineage>
</organism>
<reference evidence="2" key="1">
    <citation type="submission" date="2020-07" db="EMBL/GenBank/DDBJ databases">
        <title>Description of Mycobacterium gordonae subsp. intergordonae subsp.nov. and Mycobacterium gordonae subsp. gordonae subsp. nov.</title>
        <authorList>
            <person name="Yu X."/>
        </authorList>
    </citation>
    <scope>NUCLEOTIDE SEQUENCE [LARGE SCALE GENOMIC DNA]</scope>
    <source>
        <strain evidence="2">24</strain>
    </source>
</reference>
<dbReference type="AlphaFoldDB" id="A0A7D6E1H5"/>
<dbReference type="RefSeq" id="WP_180917414.1">
    <property type="nucleotide sequence ID" value="NZ_CP059165.1"/>
</dbReference>
<sequence>MAIDRAALVAGSIRLASGISFLVDPIKANKLWGDPDDQTPTAQLLLRSMGYRDALIGGLLATSALRGKNTRGWFLASAGADAADLLGGVSVHGELKRAQQIIGLGGAIVGVGVGLWGAVRPARRVVEAPADSN</sequence>
<dbReference type="InterPro" id="IPR025363">
    <property type="entry name" value="DUF4267"/>
</dbReference>
<dbReference type="EMBL" id="CP059165">
    <property type="protein sequence ID" value="QLL08829.1"/>
    <property type="molecule type" value="Genomic_DNA"/>
</dbReference>
<keyword evidence="2" id="KW-1185">Reference proteome</keyword>
<accession>A0A7D6E1H5</accession>
<gene>
    <name evidence="1" type="ORF">H0P51_07960</name>
</gene>
<evidence type="ECO:0000313" key="2">
    <source>
        <dbReference type="Proteomes" id="UP000510682"/>
    </source>
</evidence>
<reference evidence="1 2" key="2">
    <citation type="submission" date="2020-07" db="EMBL/GenBank/DDBJ databases">
        <authorList>
            <person name="Yu X."/>
        </authorList>
    </citation>
    <scope>NUCLEOTIDE SEQUENCE [LARGE SCALE GENOMIC DNA]</scope>
    <source>
        <strain evidence="2">24</strain>
    </source>
</reference>
<dbReference type="Pfam" id="PF14087">
    <property type="entry name" value="DUF4267"/>
    <property type="match status" value="1"/>
</dbReference>
<dbReference type="KEGG" id="mgor:H0P51_07960"/>
<evidence type="ECO:0000313" key="1">
    <source>
        <dbReference type="EMBL" id="QLL08829.1"/>
    </source>
</evidence>